<sequence length="183" mass="20832">MKAKSLPTENPTSVAKLLSMRNLRRFLLPLNEKFRHHCSVHCRQLFLKNVDAKRQWFLRTPPTFPKSSTIQIVDNVEALLSFSTATEERKPEPPSLSPKKRRRKTSAVCSNVNADDTVRLIVDNLEPSPISTATKENFLSTSTFFEKPKTSAVSAIGKEKFRTNFEPEKNNIDSNKKNEISTK</sequence>
<accession>A0A915IYH8</accession>
<name>A0A915IYH8_ROMCU</name>
<dbReference type="Proteomes" id="UP000887565">
    <property type="component" value="Unplaced"/>
</dbReference>
<dbReference type="AlphaFoldDB" id="A0A915IYH8"/>
<proteinExistence type="predicted"/>
<evidence type="ECO:0000313" key="2">
    <source>
        <dbReference type="Proteomes" id="UP000887565"/>
    </source>
</evidence>
<evidence type="ECO:0000256" key="1">
    <source>
        <dbReference type="SAM" id="MobiDB-lite"/>
    </source>
</evidence>
<protein>
    <submittedName>
        <fullName evidence="3">THAP-type domain-containing protein</fullName>
    </submittedName>
</protein>
<reference evidence="3" key="1">
    <citation type="submission" date="2022-11" db="UniProtKB">
        <authorList>
            <consortium name="WormBaseParasite"/>
        </authorList>
    </citation>
    <scope>IDENTIFICATION</scope>
</reference>
<dbReference type="WBParaSite" id="nRc.2.0.1.t18883-RA">
    <property type="protein sequence ID" value="nRc.2.0.1.t18883-RA"/>
    <property type="gene ID" value="nRc.2.0.1.g18883"/>
</dbReference>
<evidence type="ECO:0000313" key="3">
    <source>
        <dbReference type="WBParaSite" id="nRc.2.0.1.t18883-RA"/>
    </source>
</evidence>
<keyword evidence="2" id="KW-1185">Reference proteome</keyword>
<feature type="region of interest" description="Disordered" evidence="1">
    <location>
        <begin position="84"/>
        <end position="108"/>
    </location>
</feature>
<organism evidence="2 3">
    <name type="scientific">Romanomermis culicivorax</name>
    <name type="common">Nematode worm</name>
    <dbReference type="NCBI Taxonomy" id="13658"/>
    <lineage>
        <taxon>Eukaryota</taxon>
        <taxon>Metazoa</taxon>
        <taxon>Ecdysozoa</taxon>
        <taxon>Nematoda</taxon>
        <taxon>Enoplea</taxon>
        <taxon>Dorylaimia</taxon>
        <taxon>Mermithida</taxon>
        <taxon>Mermithoidea</taxon>
        <taxon>Mermithidae</taxon>
        <taxon>Romanomermis</taxon>
    </lineage>
</organism>